<dbReference type="Pfam" id="PF00089">
    <property type="entry name" value="Trypsin"/>
    <property type="match status" value="1"/>
</dbReference>
<dbReference type="GO" id="GO:0006508">
    <property type="term" value="P:proteolysis"/>
    <property type="evidence" value="ECO:0007669"/>
    <property type="project" value="UniProtKB-KW"/>
</dbReference>
<dbReference type="PANTHER" id="PTHR24264">
    <property type="entry name" value="TRYPSIN-RELATED"/>
    <property type="match status" value="1"/>
</dbReference>
<reference evidence="12 13" key="1">
    <citation type="submission" date="2020-03" db="EMBL/GenBank/DDBJ databases">
        <title>Dissostichus mawsoni Genome sequencing and assembly.</title>
        <authorList>
            <person name="Park H."/>
        </authorList>
    </citation>
    <scope>NUCLEOTIDE SEQUENCE [LARGE SCALE GENOMIC DNA]</scope>
    <source>
        <strain evidence="12">DM0001</strain>
        <tissue evidence="12">Muscle</tissue>
    </source>
</reference>
<dbReference type="InterPro" id="IPR043504">
    <property type="entry name" value="Peptidase_S1_PA_chymotrypsin"/>
</dbReference>
<keyword evidence="2" id="KW-0964">Secreted</keyword>
<keyword evidence="3" id="KW-0645">Protease</keyword>
<evidence type="ECO:0000259" key="11">
    <source>
        <dbReference type="PROSITE" id="PS50240"/>
    </source>
</evidence>
<evidence type="ECO:0000256" key="3">
    <source>
        <dbReference type="ARBA" id="ARBA00022670"/>
    </source>
</evidence>
<evidence type="ECO:0000313" key="13">
    <source>
        <dbReference type="Proteomes" id="UP000518266"/>
    </source>
</evidence>
<proteinExistence type="predicted"/>
<dbReference type="GO" id="GO:0004252">
    <property type="term" value="F:serine-type endopeptidase activity"/>
    <property type="evidence" value="ECO:0007669"/>
    <property type="project" value="UniProtKB-EC"/>
</dbReference>
<keyword evidence="4" id="KW-0732">Signal</keyword>
<dbReference type="GO" id="GO:0005615">
    <property type="term" value="C:extracellular space"/>
    <property type="evidence" value="ECO:0007669"/>
    <property type="project" value="TreeGrafter"/>
</dbReference>
<dbReference type="InterPro" id="IPR033116">
    <property type="entry name" value="TRYPSIN_SER"/>
</dbReference>
<evidence type="ECO:0000313" key="12">
    <source>
        <dbReference type="EMBL" id="KAF3845903.1"/>
    </source>
</evidence>
<dbReference type="PROSITE" id="PS50240">
    <property type="entry name" value="TRYPSIN_DOM"/>
    <property type="match status" value="1"/>
</dbReference>
<keyword evidence="13" id="KW-1185">Reference proteome</keyword>
<dbReference type="SUPFAM" id="SSF50494">
    <property type="entry name" value="Trypsin-like serine proteases"/>
    <property type="match status" value="1"/>
</dbReference>
<evidence type="ECO:0000256" key="2">
    <source>
        <dbReference type="ARBA" id="ARBA00022525"/>
    </source>
</evidence>
<dbReference type="OrthoDB" id="10002959at2759"/>
<keyword evidence="5" id="KW-0378">Hydrolase</keyword>
<organism evidence="12 13">
    <name type="scientific">Dissostichus mawsoni</name>
    <name type="common">Antarctic cod</name>
    <dbReference type="NCBI Taxonomy" id="36200"/>
    <lineage>
        <taxon>Eukaryota</taxon>
        <taxon>Metazoa</taxon>
        <taxon>Chordata</taxon>
        <taxon>Craniata</taxon>
        <taxon>Vertebrata</taxon>
        <taxon>Euteleostomi</taxon>
        <taxon>Actinopterygii</taxon>
        <taxon>Neopterygii</taxon>
        <taxon>Teleostei</taxon>
        <taxon>Neoteleostei</taxon>
        <taxon>Acanthomorphata</taxon>
        <taxon>Eupercaria</taxon>
        <taxon>Perciformes</taxon>
        <taxon>Notothenioidei</taxon>
        <taxon>Nototheniidae</taxon>
        <taxon>Dissostichus</taxon>
    </lineage>
</organism>
<evidence type="ECO:0000256" key="9">
    <source>
        <dbReference type="ARBA" id="ARBA00036320"/>
    </source>
</evidence>
<evidence type="ECO:0000256" key="7">
    <source>
        <dbReference type="ARBA" id="ARBA00023157"/>
    </source>
</evidence>
<keyword evidence="8" id="KW-0325">Glycoprotein</keyword>
<comment type="subcellular location">
    <subcellularLocation>
        <location evidence="1">Secreted</location>
        <location evidence="1">Extracellular space</location>
    </subcellularLocation>
</comment>
<accession>A0A7J5Y9Q9</accession>
<keyword evidence="7" id="KW-1015">Disulfide bond</keyword>
<keyword evidence="6" id="KW-0720">Serine protease</keyword>
<evidence type="ECO:0000256" key="8">
    <source>
        <dbReference type="ARBA" id="ARBA00023180"/>
    </source>
</evidence>
<comment type="caution">
    <text evidence="12">The sequence shown here is derived from an EMBL/GenBank/DDBJ whole genome shotgun (WGS) entry which is preliminary data.</text>
</comment>
<evidence type="ECO:0000256" key="6">
    <source>
        <dbReference type="ARBA" id="ARBA00022825"/>
    </source>
</evidence>
<protein>
    <recommendedName>
        <fullName evidence="10">trypsin</fullName>
        <ecNumber evidence="10">3.4.21.4</ecNumber>
    </recommendedName>
</protein>
<dbReference type="Gene3D" id="2.40.10.10">
    <property type="entry name" value="Trypsin-like serine proteases"/>
    <property type="match status" value="1"/>
</dbReference>
<sequence length="79" mass="8390">MICAGLRAGGKDSCQGDSGGPLVSKQGGLWIQDGVVSFGNGCALPNFPGVYSRVSRYQAWINSLITSNHGLRDLQVHRD</sequence>
<dbReference type="PANTHER" id="PTHR24264:SF65">
    <property type="entry name" value="SRCR DOMAIN-CONTAINING PROTEIN"/>
    <property type="match status" value="1"/>
</dbReference>
<evidence type="ECO:0000256" key="1">
    <source>
        <dbReference type="ARBA" id="ARBA00004239"/>
    </source>
</evidence>
<dbReference type="InterPro" id="IPR050127">
    <property type="entry name" value="Serine_Proteases_S1"/>
</dbReference>
<evidence type="ECO:0000256" key="5">
    <source>
        <dbReference type="ARBA" id="ARBA00022801"/>
    </source>
</evidence>
<name>A0A7J5Y9Q9_DISMA</name>
<dbReference type="InterPro" id="IPR009003">
    <property type="entry name" value="Peptidase_S1_PA"/>
</dbReference>
<dbReference type="PROSITE" id="PS00135">
    <property type="entry name" value="TRYPSIN_SER"/>
    <property type="match status" value="1"/>
</dbReference>
<dbReference type="Proteomes" id="UP000518266">
    <property type="component" value="Unassembled WGS sequence"/>
</dbReference>
<evidence type="ECO:0000256" key="4">
    <source>
        <dbReference type="ARBA" id="ARBA00022729"/>
    </source>
</evidence>
<dbReference type="AlphaFoldDB" id="A0A7J5Y9Q9"/>
<gene>
    <name evidence="12" type="ORF">F7725_002981</name>
</gene>
<dbReference type="FunFam" id="2.40.10.10:FF:000054">
    <property type="entry name" value="Complement C1r subcomponent"/>
    <property type="match status" value="1"/>
</dbReference>
<evidence type="ECO:0000256" key="10">
    <source>
        <dbReference type="ARBA" id="ARBA00038868"/>
    </source>
</evidence>
<feature type="domain" description="Peptidase S1" evidence="11">
    <location>
        <begin position="1"/>
        <end position="66"/>
    </location>
</feature>
<dbReference type="EMBL" id="JAAKFY010000014">
    <property type="protein sequence ID" value="KAF3845903.1"/>
    <property type="molecule type" value="Genomic_DNA"/>
</dbReference>
<dbReference type="EC" id="3.4.21.4" evidence="10"/>
<dbReference type="InterPro" id="IPR001254">
    <property type="entry name" value="Trypsin_dom"/>
</dbReference>
<comment type="catalytic activity">
    <reaction evidence="9">
        <text>Preferential cleavage: Arg-|-Xaa, Lys-|-Xaa.</text>
        <dbReference type="EC" id="3.4.21.4"/>
    </reaction>
</comment>